<dbReference type="InterPro" id="IPR036789">
    <property type="entry name" value="Ribosomal_uL6-like_a/b-dom_sf"/>
</dbReference>
<evidence type="ECO:0000256" key="5">
    <source>
        <dbReference type="ARBA" id="ARBA00023274"/>
    </source>
</evidence>
<feature type="domain" description="Large ribosomal subunit protein uL6 alpha-beta" evidence="9">
    <location>
        <begin position="11"/>
        <end position="85"/>
    </location>
</feature>
<protein>
    <recommendedName>
        <fullName evidence="6">Large ribosomal subunit protein uL6</fullName>
    </recommendedName>
</protein>
<dbReference type="FunFam" id="3.90.930.12:FF:000001">
    <property type="entry name" value="50S ribosomal protein L6"/>
    <property type="match status" value="1"/>
</dbReference>
<dbReference type="PANTHER" id="PTHR11655:SF14">
    <property type="entry name" value="LARGE RIBOSOMAL SUBUNIT PROTEIN UL6M"/>
    <property type="match status" value="1"/>
</dbReference>
<sequence length="182" mass="19463">MSRIGKAPVPIPSGVTVEFPDPRQVRVKGPKGTLEIQVRPEIDVALEDNNVQVSTNGSGPDRESGAYHGLTRALINNMVVGVSTGFEKGLEIVGVGWNAQAQGRKVVLNIGFCHQVEIALPDGIDAETPVPTQIVLRGVDKQAVGQVAARIRAVRPPEPYKGKGIRYVGEHVRRKSGKSFGS</sequence>
<evidence type="ECO:0000256" key="7">
    <source>
        <dbReference type="RuleBase" id="RU003869"/>
    </source>
</evidence>
<keyword evidence="5 6" id="KW-0687">Ribonucleoprotein</keyword>
<organism evidence="10 11">
    <name type="scientific">Engelhardtia mirabilis</name>
    <dbReference type="NCBI Taxonomy" id="2528011"/>
    <lineage>
        <taxon>Bacteria</taxon>
        <taxon>Pseudomonadati</taxon>
        <taxon>Planctomycetota</taxon>
        <taxon>Planctomycetia</taxon>
        <taxon>Planctomycetia incertae sedis</taxon>
        <taxon>Engelhardtia</taxon>
    </lineage>
</organism>
<dbReference type="KEGG" id="pbap:Pla133_39310"/>
<evidence type="ECO:0000259" key="9">
    <source>
        <dbReference type="Pfam" id="PF00347"/>
    </source>
</evidence>
<dbReference type="GO" id="GO:0022625">
    <property type="term" value="C:cytosolic large ribosomal subunit"/>
    <property type="evidence" value="ECO:0007669"/>
    <property type="project" value="UniProtKB-UniRule"/>
</dbReference>
<keyword evidence="2 6" id="KW-0699">rRNA-binding</keyword>
<keyword evidence="11" id="KW-1185">Reference proteome</keyword>
<keyword evidence="3 6" id="KW-0694">RNA-binding</keyword>
<dbReference type="EMBL" id="CP036287">
    <property type="protein sequence ID" value="QDU68825.1"/>
    <property type="molecule type" value="Genomic_DNA"/>
</dbReference>
<dbReference type="Gene3D" id="3.90.930.12">
    <property type="entry name" value="Ribosomal protein L6, alpha-beta domain"/>
    <property type="match status" value="2"/>
</dbReference>
<dbReference type="GO" id="GO:0003735">
    <property type="term" value="F:structural constituent of ribosome"/>
    <property type="evidence" value="ECO:0007669"/>
    <property type="project" value="UniProtKB-UniRule"/>
</dbReference>
<dbReference type="Proteomes" id="UP000316921">
    <property type="component" value="Chromosome"/>
</dbReference>
<dbReference type="RefSeq" id="WP_145068164.1">
    <property type="nucleotide sequence ID" value="NZ_CP036287.1"/>
</dbReference>
<comment type="similarity">
    <text evidence="1 6 7">Belongs to the universal ribosomal protein uL6 family.</text>
</comment>
<reference evidence="10 11" key="1">
    <citation type="submission" date="2019-02" db="EMBL/GenBank/DDBJ databases">
        <title>Deep-cultivation of Planctomycetes and their phenomic and genomic characterization uncovers novel biology.</title>
        <authorList>
            <person name="Wiegand S."/>
            <person name="Jogler M."/>
            <person name="Boedeker C."/>
            <person name="Pinto D."/>
            <person name="Vollmers J."/>
            <person name="Rivas-Marin E."/>
            <person name="Kohn T."/>
            <person name="Peeters S.H."/>
            <person name="Heuer A."/>
            <person name="Rast P."/>
            <person name="Oberbeckmann S."/>
            <person name="Bunk B."/>
            <person name="Jeske O."/>
            <person name="Meyerdierks A."/>
            <person name="Storesund J.E."/>
            <person name="Kallscheuer N."/>
            <person name="Luecker S."/>
            <person name="Lage O.M."/>
            <person name="Pohl T."/>
            <person name="Merkel B.J."/>
            <person name="Hornburger P."/>
            <person name="Mueller R.-W."/>
            <person name="Bruemmer F."/>
            <person name="Labrenz M."/>
            <person name="Spormann A.M."/>
            <person name="Op den Camp H."/>
            <person name="Overmann J."/>
            <person name="Amann R."/>
            <person name="Jetten M.S.M."/>
            <person name="Mascher T."/>
            <person name="Medema M.H."/>
            <person name="Devos D.P."/>
            <person name="Kaster A.-K."/>
            <person name="Ovreas L."/>
            <person name="Rohde M."/>
            <person name="Galperin M.Y."/>
            <person name="Jogler C."/>
        </authorList>
    </citation>
    <scope>NUCLEOTIDE SEQUENCE [LARGE SCALE GENOMIC DNA]</scope>
    <source>
        <strain evidence="10 11">Pla133</strain>
    </source>
</reference>
<dbReference type="Pfam" id="PF00347">
    <property type="entry name" value="Ribosomal_L6"/>
    <property type="match status" value="2"/>
</dbReference>
<keyword evidence="4 6" id="KW-0689">Ribosomal protein</keyword>
<evidence type="ECO:0000313" key="11">
    <source>
        <dbReference type="Proteomes" id="UP000316921"/>
    </source>
</evidence>
<proteinExistence type="inferred from homology"/>
<comment type="subunit">
    <text evidence="6">Part of the 50S ribosomal subunit.</text>
</comment>
<dbReference type="InterPro" id="IPR019906">
    <property type="entry name" value="Ribosomal_uL6_bac-type"/>
</dbReference>
<feature type="domain" description="Large ribosomal subunit protein uL6 alpha-beta" evidence="9">
    <location>
        <begin position="93"/>
        <end position="167"/>
    </location>
</feature>
<dbReference type="SUPFAM" id="SSF56053">
    <property type="entry name" value="Ribosomal protein L6"/>
    <property type="match status" value="2"/>
</dbReference>
<dbReference type="PRINTS" id="PR00059">
    <property type="entry name" value="RIBOSOMALL6"/>
</dbReference>
<evidence type="ECO:0000256" key="3">
    <source>
        <dbReference type="ARBA" id="ARBA00022884"/>
    </source>
</evidence>
<dbReference type="InterPro" id="IPR000702">
    <property type="entry name" value="Ribosomal_uL6-like"/>
</dbReference>
<dbReference type="PANTHER" id="PTHR11655">
    <property type="entry name" value="60S/50S RIBOSOMAL PROTEIN L6/L9"/>
    <property type="match status" value="1"/>
</dbReference>
<comment type="function">
    <text evidence="6 8">This protein binds to the 23S rRNA, and is important in its secondary structure. It is located near the subunit interface in the base of the L7/L12 stalk, and near the tRNA binding site of the peptidyltransferase center.</text>
</comment>
<dbReference type="AlphaFoldDB" id="A0A518BPC1"/>
<evidence type="ECO:0000256" key="4">
    <source>
        <dbReference type="ARBA" id="ARBA00022980"/>
    </source>
</evidence>
<dbReference type="HAMAP" id="MF_01365_B">
    <property type="entry name" value="Ribosomal_uL6_B"/>
    <property type="match status" value="1"/>
</dbReference>
<evidence type="ECO:0000256" key="2">
    <source>
        <dbReference type="ARBA" id="ARBA00022730"/>
    </source>
</evidence>
<dbReference type="PIRSF" id="PIRSF002162">
    <property type="entry name" value="Ribosomal_L6"/>
    <property type="match status" value="1"/>
</dbReference>
<dbReference type="InterPro" id="IPR002358">
    <property type="entry name" value="Ribosomal_uL6_CS"/>
</dbReference>
<dbReference type="FunFam" id="3.90.930.12:FF:000002">
    <property type="entry name" value="50S ribosomal protein L6"/>
    <property type="match status" value="1"/>
</dbReference>
<accession>A0A518BPC1</accession>
<dbReference type="GO" id="GO:0002181">
    <property type="term" value="P:cytoplasmic translation"/>
    <property type="evidence" value="ECO:0007669"/>
    <property type="project" value="TreeGrafter"/>
</dbReference>
<dbReference type="GO" id="GO:0019843">
    <property type="term" value="F:rRNA binding"/>
    <property type="evidence" value="ECO:0007669"/>
    <property type="project" value="UniProtKB-UniRule"/>
</dbReference>
<name>A0A518BPC1_9BACT</name>
<evidence type="ECO:0000256" key="8">
    <source>
        <dbReference type="RuleBase" id="RU003870"/>
    </source>
</evidence>
<gene>
    <name evidence="6 10" type="primary">rplF</name>
    <name evidence="10" type="ORF">Pla133_39310</name>
</gene>
<dbReference type="PROSITE" id="PS00525">
    <property type="entry name" value="RIBOSOMAL_L6_1"/>
    <property type="match status" value="1"/>
</dbReference>
<evidence type="ECO:0000313" key="10">
    <source>
        <dbReference type="EMBL" id="QDU68825.1"/>
    </source>
</evidence>
<evidence type="ECO:0000256" key="6">
    <source>
        <dbReference type="HAMAP-Rule" id="MF_01365"/>
    </source>
</evidence>
<dbReference type="InterPro" id="IPR020040">
    <property type="entry name" value="Ribosomal_uL6_a/b-dom"/>
</dbReference>
<dbReference type="NCBIfam" id="TIGR03654">
    <property type="entry name" value="L6_bact"/>
    <property type="match status" value="1"/>
</dbReference>
<evidence type="ECO:0000256" key="1">
    <source>
        <dbReference type="ARBA" id="ARBA00009356"/>
    </source>
</evidence>